<keyword evidence="5 8" id="KW-0460">Magnesium</keyword>
<proteinExistence type="inferred from homology"/>
<evidence type="ECO:0000256" key="6">
    <source>
        <dbReference type="ARBA" id="ARBA00023098"/>
    </source>
</evidence>
<reference evidence="11" key="1">
    <citation type="submission" date="2016-10" db="EMBL/GenBank/DDBJ databases">
        <authorList>
            <person name="Varghese N."/>
        </authorList>
    </citation>
    <scope>NUCLEOTIDE SEQUENCE [LARGE SCALE GENOMIC DNA]</scope>
    <source>
        <strain evidence="11">Nsp8</strain>
    </source>
</reference>
<dbReference type="NCBIfam" id="TIGR00556">
    <property type="entry name" value="pantethn_trn"/>
    <property type="match status" value="1"/>
</dbReference>
<evidence type="ECO:0000256" key="7">
    <source>
        <dbReference type="ARBA" id="ARBA00023160"/>
    </source>
</evidence>
<dbReference type="RefSeq" id="WP_074795322.1">
    <property type="nucleotide sequence ID" value="NZ_FOVJ01000001.1"/>
</dbReference>
<organism evidence="10 11">
    <name type="scientific">Nitrosospira briensis</name>
    <dbReference type="NCBI Taxonomy" id="35799"/>
    <lineage>
        <taxon>Bacteria</taxon>
        <taxon>Pseudomonadati</taxon>
        <taxon>Pseudomonadota</taxon>
        <taxon>Betaproteobacteria</taxon>
        <taxon>Nitrosomonadales</taxon>
        <taxon>Nitrosomonadaceae</taxon>
        <taxon>Nitrosospira</taxon>
    </lineage>
</organism>
<comment type="function">
    <text evidence="8">Transfers the 4'-phosphopantetheine moiety from coenzyme A to a Ser of acyl-carrier-protein.</text>
</comment>
<dbReference type="EMBL" id="FOVJ01000001">
    <property type="protein sequence ID" value="SFN47077.1"/>
    <property type="molecule type" value="Genomic_DNA"/>
</dbReference>
<comment type="similarity">
    <text evidence="8">Belongs to the P-Pant transferase superfamily. AcpS family.</text>
</comment>
<evidence type="ECO:0000313" key="10">
    <source>
        <dbReference type="EMBL" id="SFN47077.1"/>
    </source>
</evidence>
<evidence type="ECO:0000256" key="5">
    <source>
        <dbReference type="ARBA" id="ARBA00022842"/>
    </source>
</evidence>
<feature type="binding site" evidence="8">
    <location>
        <position position="57"/>
    </location>
    <ligand>
        <name>Mg(2+)</name>
        <dbReference type="ChEBI" id="CHEBI:18420"/>
    </ligand>
</feature>
<feature type="domain" description="4'-phosphopantetheinyl transferase" evidence="9">
    <location>
        <begin position="4"/>
        <end position="95"/>
    </location>
</feature>
<comment type="subcellular location">
    <subcellularLocation>
        <location evidence="8">Cytoplasm</location>
    </subcellularLocation>
</comment>
<dbReference type="GO" id="GO:0005737">
    <property type="term" value="C:cytoplasm"/>
    <property type="evidence" value="ECO:0007669"/>
    <property type="project" value="UniProtKB-SubCell"/>
</dbReference>
<evidence type="ECO:0000256" key="8">
    <source>
        <dbReference type="HAMAP-Rule" id="MF_00101"/>
    </source>
</evidence>
<dbReference type="GO" id="GO:0008897">
    <property type="term" value="F:holo-[acyl-carrier-protein] synthase activity"/>
    <property type="evidence" value="ECO:0007669"/>
    <property type="project" value="UniProtKB-UniRule"/>
</dbReference>
<dbReference type="InterPro" id="IPR002582">
    <property type="entry name" value="ACPS"/>
</dbReference>
<keyword evidence="3 8" id="KW-0479">Metal-binding</keyword>
<dbReference type="Pfam" id="PF01648">
    <property type="entry name" value="ACPS"/>
    <property type="match status" value="1"/>
</dbReference>
<dbReference type="EC" id="2.7.8.7" evidence="8"/>
<dbReference type="SUPFAM" id="SSF56214">
    <property type="entry name" value="4'-phosphopantetheinyl transferase"/>
    <property type="match status" value="1"/>
</dbReference>
<dbReference type="GO" id="GO:0006633">
    <property type="term" value="P:fatty acid biosynthetic process"/>
    <property type="evidence" value="ECO:0007669"/>
    <property type="project" value="UniProtKB-UniRule"/>
</dbReference>
<dbReference type="AlphaFoldDB" id="A0A1I4ZA74"/>
<dbReference type="Proteomes" id="UP000183107">
    <property type="component" value="Unassembled WGS sequence"/>
</dbReference>
<name>A0A1I4ZA74_9PROT</name>
<evidence type="ECO:0000313" key="11">
    <source>
        <dbReference type="Proteomes" id="UP000183107"/>
    </source>
</evidence>
<gene>
    <name evidence="8" type="primary">acpS</name>
    <name evidence="10" type="ORF">SAMN05216386_1111</name>
</gene>
<dbReference type="OrthoDB" id="517356at2"/>
<dbReference type="NCBIfam" id="TIGR00516">
    <property type="entry name" value="acpS"/>
    <property type="match status" value="1"/>
</dbReference>
<keyword evidence="2 8" id="KW-0808">Transferase</keyword>
<comment type="catalytic activity">
    <reaction evidence="8">
        <text>apo-[ACP] + CoA = holo-[ACP] + adenosine 3',5'-bisphosphate + H(+)</text>
        <dbReference type="Rhea" id="RHEA:12068"/>
        <dbReference type="Rhea" id="RHEA-COMP:9685"/>
        <dbReference type="Rhea" id="RHEA-COMP:9690"/>
        <dbReference type="ChEBI" id="CHEBI:15378"/>
        <dbReference type="ChEBI" id="CHEBI:29999"/>
        <dbReference type="ChEBI" id="CHEBI:57287"/>
        <dbReference type="ChEBI" id="CHEBI:58343"/>
        <dbReference type="ChEBI" id="CHEBI:64479"/>
        <dbReference type="EC" id="2.7.8.7"/>
    </reaction>
</comment>
<accession>A0A1I4ZA74</accession>
<evidence type="ECO:0000256" key="3">
    <source>
        <dbReference type="ARBA" id="ARBA00022723"/>
    </source>
</evidence>
<evidence type="ECO:0000256" key="2">
    <source>
        <dbReference type="ARBA" id="ARBA00022679"/>
    </source>
</evidence>
<keyword evidence="8" id="KW-0963">Cytoplasm</keyword>
<keyword evidence="11" id="KW-1185">Reference proteome</keyword>
<comment type="cofactor">
    <cofactor evidence="8">
        <name>Mg(2+)</name>
        <dbReference type="ChEBI" id="CHEBI:18420"/>
    </cofactor>
</comment>
<evidence type="ECO:0000256" key="4">
    <source>
        <dbReference type="ARBA" id="ARBA00022832"/>
    </source>
</evidence>
<dbReference type="InterPro" id="IPR008278">
    <property type="entry name" value="4-PPantetheinyl_Trfase_dom"/>
</dbReference>
<keyword evidence="4 8" id="KW-0276">Fatty acid metabolism</keyword>
<dbReference type="HAMAP" id="MF_00101">
    <property type="entry name" value="AcpS"/>
    <property type="match status" value="1"/>
</dbReference>
<dbReference type="Gene3D" id="3.90.470.20">
    <property type="entry name" value="4'-phosphopantetheinyl transferase domain"/>
    <property type="match status" value="1"/>
</dbReference>
<keyword evidence="6 8" id="KW-0443">Lipid metabolism</keyword>
<sequence length="125" mass="14157">MIYGIGTDLVEPARIARLLEKYGDRFAKRLLTDEEWPEYLGSGQRAMFLAKRFAAKEALAKAFGTGMRYPVSLSHIGITHDHLGKPYFTFHHELGELARNEGITRHHLSISDELNLACAFVILEK</sequence>
<feature type="binding site" evidence="8">
    <location>
        <position position="8"/>
    </location>
    <ligand>
        <name>Mg(2+)</name>
        <dbReference type="ChEBI" id="CHEBI:18420"/>
    </ligand>
</feature>
<dbReference type="STRING" id="1266925.GCA_000619905_02779"/>
<dbReference type="GO" id="GO:0000287">
    <property type="term" value="F:magnesium ion binding"/>
    <property type="evidence" value="ECO:0007669"/>
    <property type="project" value="UniProtKB-UniRule"/>
</dbReference>
<evidence type="ECO:0000256" key="1">
    <source>
        <dbReference type="ARBA" id="ARBA00022516"/>
    </source>
</evidence>
<protein>
    <recommendedName>
        <fullName evidence="8">Holo-[acyl-carrier-protein] synthase</fullName>
        <shortName evidence="8">Holo-ACP synthase</shortName>
        <ecNumber evidence="8">2.7.8.7</ecNumber>
    </recommendedName>
    <alternativeName>
        <fullName evidence="8">4'-phosphopantetheinyl transferase AcpS</fullName>
    </alternativeName>
</protein>
<dbReference type="InterPro" id="IPR037143">
    <property type="entry name" value="4-PPantetheinyl_Trfase_dom_sf"/>
</dbReference>
<keyword evidence="7 8" id="KW-0275">Fatty acid biosynthesis</keyword>
<evidence type="ECO:0000259" key="9">
    <source>
        <dbReference type="Pfam" id="PF01648"/>
    </source>
</evidence>
<dbReference type="InterPro" id="IPR004568">
    <property type="entry name" value="Ppantetheine-prot_Trfase_dom"/>
</dbReference>
<keyword evidence="1 8" id="KW-0444">Lipid biosynthesis</keyword>